<reference evidence="4" key="3">
    <citation type="submission" date="2021-03" db="EMBL/GenBank/DDBJ databases">
        <title>Genomic Encyclopedia of Type Strains, Phase IV (KMG-IV): sequencing the most valuable type-strain genomes for metagenomic binning, comparative biology and taxonomic classification.</title>
        <authorList>
            <person name="Goeker M."/>
        </authorList>
    </citation>
    <scope>NUCLEOTIDE SEQUENCE</scope>
    <source>
        <strain evidence="4">DSM 22443</strain>
    </source>
</reference>
<evidence type="ECO:0000259" key="2">
    <source>
        <dbReference type="Pfam" id="PF01970"/>
    </source>
</evidence>
<dbReference type="OrthoDB" id="53365at2157"/>
<feature type="transmembrane region" description="Helical" evidence="1">
    <location>
        <begin position="168"/>
        <end position="186"/>
    </location>
</feature>
<dbReference type="AlphaFoldDB" id="A0A830G327"/>
<dbReference type="EMBL" id="BMOO01000005">
    <property type="protein sequence ID" value="GGM73495.1"/>
    <property type="molecule type" value="Genomic_DNA"/>
</dbReference>
<dbReference type="InterPro" id="IPR002823">
    <property type="entry name" value="DUF112_TM"/>
</dbReference>
<feature type="transmembrane region" description="Helical" evidence="1">
    <location>
        <begin position="237"/>
        <end position="268"/>
    </location>
</feature>
<keyword evidence="5" id="KW-1185">Reference proteome</keyword>
<evidence type="ECO:0000313" key="4">
    <source>
        <dbReference type="EMBL" id="MBP1955579.1"/>
    </source>
</evidence>
<name>A0A830G327_9EURY</name>
<dbReference type="EMBL" id="JAGGKO010000004">
    <property type="protein sequence ID" value="MBP1955579.1"/>
    <property type="molecule type" value="Genomic_DNA"/>
</dbReference>
<accession>A0A830G327</accession>
<organism evidence="3 5">
    <name type="scientific">Halarchaeum rubridurum</name>
    <dbReference type="NCBI Taxonomy" id="489911"/>
    <lineage>
        <taxon>Archaea</taxon>
        <taxon>Methanobacteriati</taxon>
        <taxon>Methanobacteriota</taxon>
        <taxon>Stenosarchaea group</taxon>
        <taxon>Halobacteria</taxon>
        <taxon>Halobacteriales</taxon>
        <taxon>Halobacteriaceae</taxon>
    </lineage>
</organism>
<reference evidence="3" key="2">
    <citation type="submission" date="2020-09" db="EMBL/GenBank/DDBJ databases">
        <authorList>
            <person name="Sun Q."/>
            <person name="Ohkuma M."/>
        </authorList>
    </citation>
    <scope>NUCLEOTIDE SEQUENCE</scope>
    <source>
        <strain evidence="3">JCM 16108</strain>
    </source>
</reference>
<dbReference type="Proteomes" id="UP000614609">
    <property type="component" value="Unassembled WGS sequence"/>
</dbReference>
<dbReference type="RefSeq" id="WP_188872882.1">
    <property type="nucleotide sequence ID" value="NZ_BMOO01000005.1"/>
</dbReference>
<keyword evidence="1" id="KW-0472">Membrane</keyword>
<feature type="domain" description="DUF112" evidence="2">
    <location>
        <begin position="19"/>
        <end position="405"/>
    </location>
</feature>
<evidence type="ECO:0000256" key="1">
    <source>
        <dbReference type="SAM" id="Phobius"/>
    </source>
</evidence>
<dbReference type="PANTHER" id="PTHR42204:SF1">
    <property type="entry name" value="INTEGRAL MEMBRANE PROTEIN"/>
    <property type="match status" value="1"/>
</dbReference>
<dbReference type="Pfam" id="PF01970">
    <property type="entry name" value="TctA"/>
    <property type="match status" value="1"/>
</dbReference>
<dbReference type="PANTHER" id="PTHR42204">
    <property type="entry name" value="INTEGRAL MEMBRANE PROTEIN"/>
    <property type="match status" value="1"/>
</dbReference>
<proteinExistence type="predicted"/>
<comment type="caution">
    <text evidence="3">The sequence shown here is derived from an EMBL/GenBank/DDBJ whole genome shotgun (WGS) entry which is preliminary data.</text>
</comment>
<evidence type="ECO:0000313" key="5">
    <source>
        <dbReference type="Proteomes" id="UP000614609"/>
    </source>
</evidence>
<keyword evidence="1" id="KW-1133">Transmembrane helix</keyword>
<sequence>MYAFGVRVGLETQSAAVTLACVAAGIVLGTCSGLTPGLHVNTLAMLLAAATPVLPGPARGVAVTVLVAGVVHSTLDVVPALALGVPDAAMAPSTLPGHRLVLDGRGREALRLSALGSGAAALLACVLGWPVTLLVRPLAPAVRAHLPLLLAAVVVFLVCTEPTRRRRVGAALAFALAGAFGLVALPLPTTPLLGDGDLLMPAFAGLFGLPVLLTALRGRGPPAQADAAIRASKPTMSLAALAGAAAGAAVSYVAGVSSAVAAVVALAALPRLDDATGDRAFLVATSGVNTSNTIFALFAFVALGEAHTGVVVALDRSAAPLDLPLFVACLLLAAAVGVVLVVVVGERYLVAVTSLPTAWVCAGACVLVALLSVVLAGPVGLAVLAGATLLGFVPPHFGARRVHLMGVLVVPILVA</sequence>
<protein>
    <submittedName>
        <fullName evidence="4">Putative membrane protein</fullName>
    </submittedName>
</protein>
<feature type="transmembrane region" description="Helical" evidence="1">
    <location>
        <begin position="109"/>
        <end position="129"/>
    </location>
</feature>
<reference evidence="3" key="1">
    <citation type="journal article" date="2014" name="Int. J. Syst. Evol. Microbiol.">
        <title>Complete genome sequence of Corynebacterium casei LMG S-19264T (=DSM 44701T), isolated from a smear-ripened cheese.</title>
        <authorList>
            <consortium name="US DOE Joint Genome Institute (JGI-PGF)"/>
            <person name="Walter F."/>
            <person name="Albersmeier A."/>
            <person name="Kalinowski J."/>
            <person name="Ruckert C."/>
        </authorList>
    </citation>
    <scope>NUCLEOTIDE SEQUENCE</scope>
    <source>
        <strain evidence="3">JCM 16108</strain>
    </source>
</reference>
<feature type="transmembrane region" description="Helical" evidence="1">
    <location>
        <begin position="141"/>
        <end position="159"/>
    </location>
</feature>
<feature type="transmembrane region" description="Helical" evidence="1">
    <location>
        <begin position="357"/>
        <end position="390"/>
    </location>
</feature>
<feature type="transmembrane region" description="Helical" evidence="1">
    <location>
        <begin position="323"/>
        <end position="345"/>
    </location>
</feature>
<dbReference type="Proteomes" id="UP000765891">
    <property type="component" value="Unassembled WGS sequence"/>
</dbReference>
<feature type="transmembrane region" description="Helical" evidence="1">
    <location>
        <begin position="280"/>
        <end position="303"/>
    </location>
</feature>
<gene>
    <name evidence="3" type="ORF">GCM10009017_24280</name>
    <name evidence="4" type="ORF">J2752_002502</name>
</gene>
<keyword evidence="1" id="KW-0812">Transmembrane</keyword>
<evidence type="ECO:0000313" key="3">
    <source>
        <dbReference type="EMBL" id="GGM73495.1"/>
    </source>
</evidence>